<evidence type="ECO:0000313" key="2">
    <source>
        <dbReference type="Proteomes" id="UP000182264"/>
    </source>
</evidence>
<protein>
    <submittedName>
        <fullName evidence="1">Uncharacterized protein</fullName>
    </submittedName>
</protein>
<accession>A0A1L3GIP5</accession>
<dbReference type="RefSeq" id="WP_072287604.1">
    <property type="nucleotide sequence ID" value="NZ_CP015455.1"/>
</dbReference>
<dbReference type="Proteomes" id="UP000182264">
    <property type="component" value="Chromosome"/>
</dbReference>
<organism evidence="1 2">
    <name type="scientific">Syntrophotalea acetylenica</name>
    <name type="common">Pelobacter acetylenicus</name>
    <dbReference type="NCBI Taxonomy" id="29542"/>
    <lineage>
        <taxon>Bacteria</taxon>
        <taxon>Pseudomonadati</taxon>
        <taxon>Thermodesulfobacteriota</taxon>
        <taxon>Desulfuromonadia</taxon>
        <taxon>Desulfuromonadales</taxon>
        <taxon>Syntrophotaleaceae</taxon>
        <taxon>Syntrophotalea</taxon>
    </lineage>
</organism>
<evidence type="ECO:0000313" key="1">
    <source>
        <dbReference type="EMBL" id="APG25760.1"/>
    </source>
</evidence>
<name>A0A1L3GIP5_SYNAC</name>
<dbReference type="EMBL" id="CP015518">
    <property type="protein sequence ID" value="APG25760.1"/>
    <property type="molecule type" value="Genomic_DNA"/>
</dbReference>
<gene>
    <name evidence="1" type="ORF">A7E75_12620</name>
</gene>
<dbReference type="STRING" id="29542.A6070_06635"/>
<dbReference type="OrthoDB" id="9970796at2"/>
<keyword evidence="2" id="KW-1185">Reference proteome</keyword>
<reference evidence="1 2" key="1">
    <citation type="journal article" date="2017" name="Genome Announc.">
        <title>Complete Genome Sequences of Two Acetylene-Fermenting Pelobacter acetylenicus Strains.</title>
        <authorList>
            <person name="Sutton J.M."/>
            <person name="Baesman S.M."/>
            <person name="Fierst J.L."/>
            <person name="Poret-Peterson A.T."/>
            <person name="Oremland R.S."/>
            <person name="Dunlap D.S."/>
            <person name="Akob D.M."/>
        </authorList>
    </citation>
    <scope>NUCLEOTIDE SEQUENCE [LARGE SCALE GENOMIC DNA]</scope>
    <source>
        <strain evidence="1 2">DSM 3247</strain>
    </source>
</reference>
<dbReference type="KEGG" id="pace:A6070_06635"/>
<proteinExistence type="predicted"/>
<dbReference type="AlphaFoldDB" id="A0A1L3GIP5"/>
<sequence>MAVTMAEKPLKDYVFEQMAFAFSGRMMDQVVIQVLERTPTIAYFGDSRAALRGGLFVFEQTGAVGILLSVGEVVRYVYASWLDFQRDSDRRVLHLLENQDCLMVRFFGSNFQQARIFVVENTLRDWLATARTRLAAMPPWTAPHFAEAVSRAGICCGHANTLWRALQPGCRIIELDGLSREC</sequence>